<accession>A0A6P1TJ70</accession>
<evidence type="ECO:0000313" key="8">
    <source>
        <dbReference type="EMBL" id="QHQ60347.1"/>
    </source>
</evidence>
<dbReference type="Proteomes" id="UP000464314">
    <property type="component" value="Chromosome"/>
</dbReference>
<evidence type="ECO:0000256" key="3">
    <source>
        <dbReference type="ARBA" id="ARBA00022475"/>
    </source>
</evidence>
<feature type="transmembrane region" description="Helical" evidence="7">
    <location>
        <begin position="283"/>
        <end position="302"/>
    </location>
</feature>
<evidence type="ECO:0000256" key="7">
    <source>
        <dbReference type="SAM" id="Phobius"/>
    </source>
</evidence>
<comment type="subcellular location">
    <subcellularLocation>
        <location evidence="1">Membrane</location>
        <topology evidence="1">Multi-pass membrane protein</topology>
    </subcellularLocation>
</comment>
<sequence length="303" mass="33907">MTSINTQFLLSLTIIIIGYFSKKFHLVKEEDGDGISRIIFNITLPALIITTFSTIKVTHSLVILPVIVIVFSCFVAFLGNFVFRNETPRNKGALSMTTVGFNIGLFAYPLVEALWGKEGLKYFGMLDMGNALIIYGLCYFLGSFYTSNNGKINPKELLKKMCRSVPMLTYILTLLLNFFHLNYPSFVLDLAGALSKANMPLSLLVLGIFLSFNLEKSHWVSILKSLLLRYGAGLTVGIILYFVLPFEPLFRNTVLIGLILPVSMSTTTYSVEFDLDKKLVGTLTNLTIIISFILMWVLGIFLN</sequence>
<protein>
    <submittedName>
        <fullName evidence="8">AEC family transporter</fullName>
    </submittedName>
</protein>
<feature type="transmembrane region" description="Helical" evidence="7">
    <location>
        <begin position="34"/>
        <end position="55"/>
    </location>
</feature>
<evidence type="ECO:0000256" key="2">
    <source>
        <dbReference type="ARBA" id="ARBA00022448"/>
    </source>
</evidence>
<keyword evidence="3" id="KW-1003">Cell membrane</keyword>
<feature type="transmembrane region" description="Helical" evidence="7">
    <location>
        <begin position="197"/>
        <end position="214"/>
    </location>
</feature>
<evidence type="ECO:0000256" key="5">
    <source>
        <dbReference type="ARBA" id="ARBA00022989"/>
    </source>
</evidence>
<feature type="transmembrane region" description="Helical" evidence="7">
    <location>
        <begin position="250"/>
        <end position="271"/>
    </location>
</feature>
<keyword evidence="5 7" id="KW-1133">Transmembrane helix</keyword>
<feature type="transmembrane region" description="Helical" evidence="7">
    <location>
        <begin position="93"/>
        <end position="111"/>
    </location>
</feature>
<dbReference type="EMBL" id="CP048000">
    <property type="protein sequence ID" value="QHQ60347.1"/>
    <property type="molecule type" value="Genomic_DNA"/>
</dbReference>
<evidence type="ECO:0000256" key="6">
    <source>
        <dbReference type="ARBA" id="ARBA00023136"/>
    </source>
</evidence>
<evidence type="ECO:0000313" key="9">
    <source>
        <dbReference type="Proteomes" id="UP000464314"/>
    </source>
</evidence>
<feature type="transmembrane region" description="Helical" evidence="7">
    <location>
        <begin position="61"/>
        <end position="81"/>
    </location>
</feature>
<dbReference type="PANTHER" id="PTHR36838:SF3">
    <property type="entry name" value="TRANSPORTER AUXIN EFFLUX CARRIER EC FAMILY"/>
    <property type="match status" value="1"/>
</dbReference>
<keyword evidence="4 7" id="KW-0812">Transmembrane</keyword>
<feature type="transmembrane region" description="Helical" evidence="7">
    <location>
        <begin position="123"/>
        <end position="146"/>
    </location>
</feature>
<organism evidence="8 9">
    <name type="scientific">Anaerocolumna sedimenticola</name>
    <dbReference type="NCBI Taxonomy" id="2696063"/>
    <lineage>
        <taxon>Bacteria</taxon>
        <taxon>Bacillati</taxon>
        <taxon>Bacillota</taxon>
        <taxon>Clostridia</taxon>
        <taxon>Lachnospirales</taxon>
        <taxon>Lachnospiraceae</taxon>
        <taxon>Anaerocolumna</taxon>
    </lineage>
</organism>
<dbReference type="InterPro" id="IPR004776">
    <property type="entry name" value="Mem_transp_PIN-like"/>
</dbReference>
<dbReference type="PANTHER" id="PTHR36838">
    <property type="entry name" value="AUXIN EFFLUX CARRIER FAMILY PROTEIN"/>
    <property type="match status" value="1"/>
</dbReference>
<gene>
    <name evidence="8" type="ORF">Ana3638_05805</name>
</gene>
<feature type="transmembrane region" description="Helical" evidence="7">
    <location>
        <begin position="6"/>
        <end position="22"/>
    </location>
</feature>
<keyword evidence="2" id="KW-0813">Transport</keyword>
<name>A0A6P1TJ70_9FIRM</name>
<keyword evidence="9" id="KW-1185">Reference proteome</keyword>
<dbReference type="GO" id="GO:0016020">
    <property type="term" value="C:membrane"/>
    <property type="evidence" value="ECO:0007669"/>
    <property type="project" value="UniProtKB-SubCell"/>
</dbReference>
<dbReference type="GO" id="GO:0055085">
    <property type="term" value="P:transmembrane transport"/>
    <property type="evidence" value="ECO:0007669"/>
    <property type="project" value="InterPro"/>
</dbReference>
<feature type="transmembrane region" description="Helical" evidence="7">
    <location>
        <begin position="226"/>
        <end position="244"/>
    </location>
</feature>
<keyword evidence="6 7" id="KW-0472">Membrane</keyword>
<dbReference type="Pfam" id="PF03547">
    <property type="entry name" value="Mem_trans"/>
    <property type="match status" value="1"/>
</dbReference>
<dbReference type="RefSeq" id="WP_161837183.1">
    <property type="nucleotide sequence ID" value="NZ_CP048000.1"/>
</dbReference>
<dbReference type="AlphaFoldDB" id="A0A6P1TJ70"/>
<reference evidence="8 9" key="1">
    <citation type="submission" date="2020-01" db="EMBL/GenBank/DDBJ databases">
        <title>Genome analysis of Anaerocolumna sp. CBA3638.</title>
        <authorList>
            <person name="Kim J."/>
            <person name="Roh S.W."/>
        </authorList>
    </citation>
    <scope>NUCLEOTIDE SEQUENCE [LARGE SCALE GENOMIC DNA]</scope>
    <source>
        <strain evidence="8 9">CBA3638</strain>
    </source>
</reference>
<feature type="transmembrane region" description="Helical" evidence="7">
    <location>
        <begin position="167"/>
        <end position="185"/>
    </location>
</feature>
<proteinExistence type="predicted"/>
<evidence type="ECO:0000256" key="1">
    <source>
        <dbReference type="ARBA" id="ARBA00004141"/>
    </source>
</evidence>
<evidence type="ECO:0000256" key="4">
    <source>
        <dbReference type="ARBA" id="ARBA00022692"/>
    </source>
</evidence>
<dbReference type="KEGG" id="anr:Ana3638_05805"/>